<dbReference type="PROSITE" id="PS51257">
    <property type="entry name" value="PROKAR_LIPOPROTEIN"/>
    <property type="match status" value="1"/>
</dbReference>
<protein>
    <submittedName>
        <fullName evidence="2">Membrane dipeptidase</fullName>
        <ecNumber evidence="2">3.4.13.-</ecNumber>
    </submittedName>
</protein>
<keyword evidence="2" id="KW-0645">Protease</keyword>
<organism evidence="2 3">
    <name type="scientific">Archangium lansingense</name>
    <dbReference type="NCBI Taxonomy" id="2995310"/>
    <lineage>
        <taxon>Bacteria</taxon>
        <taxon>Pseudomonadati</taxon>
        <taxon>Myxococcota</taxon>
        <taxon>Myxococcia</taxon>
        <taxon>Myxococcales</taxon>
        <taxon>Cystobacterineae</taxon>
        <taxon>Archangiaceae</taxon>
        <taxon>Archangium</taxon>
    </lineage>
</organism>
<keyword evidence="2" id="KW-0378">Hydrolase</keyword>
<dbReference type="PROSITE" id="PS51365">
    <property type="entry name" value="RENAL_DIPEPTIDASE_2"/>
    <property type="match status" value="1"/>
</dbReference>
<proteinExistence type="predicted"/>
<evidence type="ECO:0000313" key="2">
    <source>
        <dbReference type="EMBL" id="MCY1077646.1"/>
    </source>
</evidence>
<evidence type="ECO:0000256" key="1">
    <source>
        <dbReference type="SAM" id="SignalP"/>
    </source>
</evidence>
<dbReference type="SUPFAM" id="SSF51556">
    <property type="entry name" value="Metallo-dependent hydrolases"/>
    <property type="match status" value="1"/>
</dbReference>
<dbReference type="Pfam" id="PF01244">
    <property type="entry name" value="Peptidase_M19"/>
    <property type="match status" value="1"/>
</dbReference>
<dbReference type="Gene3D" id="3.20.20.140">
    <property type="entry name" value="Metal-dependent hydrolases"/>
    <property type="match status" value="1"/>
</dbReference>
<dbReference type="PANTHER" id="PTHR10443:SF12">
    <property type="entry name" value="DIPEPTIDASE"/>
    <property type="match status" value="1"/>
</dbReference>
<dbReference type="InterPro" id="IPR008257">
    <property type="entry name" value="Pept_M19"/>
</dbReference>
<sequence length="418" mass="44301">MVIRSTWLCSLLLVGSLGCAVLRPLPEETTPAVAPEVLRADLHVHVNMRAALGPLFQGEPGEGVLAGSHTASLVNQVDAAALRRAGVRLIVATVWPPPATRPGRSALGEALHQLAELESFAQRNPDFVLAHSAAEARRKLADGQLVLIPAVEGGEGIRRIEDVDLLYAAGARSITLVHFFDNPLADAADDQFGALVGGLTNGRDGGLTALGVDAVRRMIQLGILIDVAHASDQTISEVLALAGPAGVPLLYSHTGAGWGETRCLSTPLAQRIGAGGGLIGIGLFRSPFQQVPLAERWEGFQPGTCDDDVAHWLHYAREVSPEAVMLGSDFSSVIFRARPGSACAQGLRHTGDLPALFAALEAHGIPRDNLDSSGERLLRLLETVEGRADPSVLQSARKLSVPRDDLFLDWAERAPQAR</sequence>
<dbReference type="GO" id="GO:0016805">
    <property type="term" value="F:dipeptidase activity"/>
    <property type="evidence" value="ECO:0007669"/>
    <property type="project" value="UniProtKB-KW"/>
</dbReference>
<dbReference type="EC" id="3.4.13.-" evidence="2"/>
<comment type="caution">
    <text evidence="2">The sequence shown here is derived from an EMBL/GenBank/DDBJ whole genome shotgun (WGS) entry which is preliminary data.</text>
</comment>
<name>A0ABT4A8I8_9BACT</name>
<reference evidence="2 3" key="1">
    <citation type="submission" date="2022-11" db="EMBL/GenBank/DDBJ databases">
        <title>Minimal conservation of predation-associated metabolite biosynthetic gene clusters underscores biosynthetic potential of Myxococcota including descriptions for ten novel species: Archangium lansinium sp. nov., Myxococcus landrumus sp. nov., Nannocystis bai.</title>
        <authorList>
            <person name="Ahearne A."/>
            <person name="Stevens C."/>
            <person name="Phillips K."/>
        </authorList>
    </citation>
    <scope>NUCLEOTIDE SEQUENCE [LARGE SCALE GENOMIC DNA]</scope>
    <source>
        <strain evidence="2 3">MIWBW</strain>
    </source>
</reference>
<dbReference type="RefSeq" id="WP_267536464.1">
    <property type="nucleotide sequence ID" value="NZ_JAPNKA010000001.1"/>
</dbReference>
<keyword evidence="3" id="KW-1185">Reference proteome</keyword>
<dbReference type="EMBL" id="JAPNKA010000001">
    <property type="protein sequence ID" value="MCY1077646.1"/>
    <property type="molecule type" value="Genomic_DNA"/>
</dbReference>
<dbReference type="PANTHER" id="PTHR10443">
    <property type="entry name" value="MICROSOMAL DIPEPTIDASE"/>
    <property type="match status" value="1"/>
</dbReference>
<keyword evidence="1" id="KW-0732">Signal</keyword>
<dbReference type="Proteomes" id="UP001207654">
    <property type="component" value="Unassembled WGS sequence"/>
</dbReference>
<dbReference type="InterPro" id="IPR032466">
    <property type="entry name" value="Metal_Hydrolase"/>
</dbReference>
<keyword evidence="2" id="KW-0224">Dipeptidase</keyword>
<accession>A0ABT4A8I8</accession>
<feature type="chain" id="PRO_5045249629" evidence="1">
    <location>
        <begin position="21"/>
        <end position="418"/>
    </location>
</feature>
<feature type="signal peptide" evidence="1">
    <location>
        <begin position="1"/>
        <end position="20"/>
    </location>
</feature>
<gene>
    <name evidence="2" type="ORF">OV287_24545</name>
</gene>
<evidence type="ECO:0000313" key="3">
    <source>
        <dbReference type="Proteomes" id="UP001207654"/>
    </source>
</evidence>